<organism evidence="1 2">
    <name type="scientific">Sorangium cellulosum (strain So ce56)</name>
    <name type="common">Polyangium cellulosum (strain So ce56)</name>
    <dbReference type="NCBI Taxonomy" id="448385"/>
    <lineage>
        <taxon>Bacteria</taxon>
        <taxon>Pseudomonadati</taxon>
        <taxon>Myxococcota</taxon>
        <taxon>Polyangia</taxon>
        <taxon>Polyangiales</taxon>
        <taxon>Polyangiaceae</taxon>
        <taxon>Sorangium</taxon>
    </lineage>
</organism>
<dbReference type="HOGENOM" id="CLU_2169428_0_0_7"/>
<dbReference type="RefSeq" id="WP_012241560.1">
    <property type="nucleotide sequence ID" value="NC_010162.1"/>
</dbReference>
<proteinExistence type="predicted"/>
<protein>
    <submittedName>
        <fullName evidence="1">Uncharacterized protein</fullName>
    </submittedName>
</protein>
<gene>
    <name evidence="1" type="ordered locus">sce8949</name>
</gene>
<reference evidence="1 2" key="1">
    <citation type="journal article" date="2007" name="Nat. Biotechnol.">
        <title>Complete genome sequence of the myxobacterium Sorangium cellulosum.</title>
        <authorList>
            <person name="Schneiker S."/>
            <person name="Perlova O."/>
            <person name="Kaiser O."/>
            <person name="Gerth K."/>
            <person name="Alici A."/>
            <person name="Altmeyer M.O."/>
            <person name="Bartels D."/>
            <person name="Bekel T."/>
            <person name="Beyer S."/>
            <person name="Bode E."/>
            <person name="Bode H.B."/>
            <person name="Bolten C.J."/>
            <person name="Choudhuri J.V."/>
            <person name="Doss S."/>
            <person name="Elnakady Y.A."/>
            <person name="Frank B."/>
            <person name="Gaigalat L."/>
            <person name="Goesmann A."/>
            <person name="Groeger C."/>
            <person name="Gross F."/>
            <person name="Jelsbak L."/>
            <person name="Jelsbak L."/>
            <person name="Kalinowski J."/>
            <person name="Kegler C."/>
            <person name="Knauber T."/>
            <person name="Konietzny S."/>
            <person name="Kopp M."/>
            <person name="Krause L."/>
            <person name="Krug D."/>
            <person name="Linke B."/>
            <person name="Mahmud T."/>
            <person name="Martinez-Arias R."/>
            <person name="McHardy A.C."/>
            <person name="Merai M."/>
            <person name="Meyer F."/>
            <person name="Mormann S."/>
            <person name="Munoz-Dorado J."/>
            <person name="Perez J."/>
            <person name="Pradella S."/>
            <person name="Rachid S."/>
            <person name="Raddatz G."/>
            <person name="Rosenau F."/>
            <person name="Rueckert C."/>
            <person name="Sasse F."/>
            <person name="Scharfe M."/>
            <person name="Schuster S.C."/>
            <person name="Suen G."/>
            <person name="Treuner-Lange A."/>
            <person name="Velicer G.J."/>
            <person name="Vorholter F.-J."/>
            <person name="Weissman K.J."/>
            <person name="Welch R.D."/>
            <person name="Wenzel S.C."/>
            <person name="Whitworth D.E."/>
            <person name="Wilhelm S."/>
            <person name="Wittmann C."/>
            <person name="Bloecker H."/>
            <person name="Puehler A."/>
            <person name="Mueller R."/>
        </authorList>
    </citation>
    <scope>NUCLEOTIDE SEQUENCE [LARGE SCALE GENOMIC DNA]</scope>
    <source>
        <strain evidence="2">So ce56</strain>
    </source>
</reference>
<dbReference type="AlphaFoldDB" id="A9G947"/>
<evidence type="ECO:0000313" key="2">
    <source>
        <dbReference type="Proteomes" id="UP000002139"/>
    </source>
</evidence>
<dbReference type="BioCyc" id="SCEL448385:SCE_RS45850-MONOMER"/>
<accession>A9G947</accession>
<sequence length="110" mass="12230">MSVQGTISWLRSGCDLSLPFPALSPAETHRRLLAADSGAREQFWFPRWEPTTDNVLGHVFRIGDRLDVTLEFSRETHPIPEERGVDFVAAPLEAGLVGVLEQMRAALGCR</sequence>
<dbReference type="KEGG" id="scl:sce8949"/>
<dbReference type="Proteomes" id="UP000002139">
    <property type="component" value="Chromosome"/>
</dbReference>
<evidence type="ECO:0000313" key="1">
    <source>
        <dbReference type="EMBL" id="CAN99121.1"/>
    </source>
</evidence>
<dbReference type="OrthoDB" id="282301at2"/>
<name>A9G947_SORC5</name>
<dbReference type="EMBL" id="AM746676">
    <property type="protein sequence ID" value="CAN99121.1"/>
    <property type="molecule type" value="Genomic_DNA"/>
</dbReference>
<keyword evidence="2" id="KW-1185">Reference proteome</keyword>